<keyword evidence="3" id="KW-1185">Reference proteome</keyword>
<proteinExistence type="predicted"/>
<protein>
    <recommendedName>
        <fullName evidence="1">Immunity protein 35 domain-containing protein</fullName>
    </recommendedName>
</protein>
<dbReference type="InterPro" id="IPR029082">
    <property type="entry name" value="Imm35"/>
</dbReference>
<feature type="domain" description="Immunity protein 35" evidence="1">
    <location>
        <begin position="33"/>
        <end position="80"/>
    </location>
</feature>
<reference evidence="3" key="1">
    <citation type="journal article" date="2019" name="Int. J. Syst. Evol. Microbiol.">
        <title>The Global Catalogue of Microorganisms (GCM) 10K type strain sequencing project: providing services to taxonomists for standard genome sequencing and annotation.</title>
        <authorList>
            <consortium name="The Broad Institute Genomics Platform"/>
            <consortium name="The Broad Institute Genome Sequencing Center for Infectious Disease"/>
            <person name="Wu L."/>
            <person name="Ma J."/>
        </authorList>
    </citation>
    <scope>NUCLEOTIDE SEQUENCE [LARGE SCALE GENOMIC DNA]</scope>
    <source>
        <strain evidence="3">CGMCC 1.15461</strain>
    </source>
</reference>
<name>A0ABQ1JWU5_9FLAO</name>
<comment type="caution">
    <text evidence="2">The sequence shown here is derived from an EMBL/GenBank/DDBJ whole genome shotgun (WGS) entry which is preliminary data.</text>
</comment>
<evidence type="ECO:0000313" key="2">
    <source>
        <dbReference type="EMBL" id="GGB80289.1"/>
    </source>
</evidence>
<evidence type="ECO:0000313" key="3">
    <source>
        <dbReference type="Proteomes" id="UP000615760"/>
    </source>
</evidence>
<organism evidence="2 3">
    <name type="scientific">Flavobacterium suaedae</name>
    <dbReference type="NCBI Taxonomy" id="1767027"/>
    <lineage>
        <taxon>Bacteria</taxon>
        <taxon>Pseudomonadati</taxon>
        <taxon>Bacteroidota</taxon>
        <taxon>Flavobacteriia</taxon>
        <taxon>Flavobacteriales</taxon>
        <taxon>Flavobacteriaceae</taxon>
        <taxon>Flavobacterium</taxon>
    </lineage>
</organism>
<dbReference type="RefSeq" id="WP_188621200.1">
    <property type="nucleotide sequence ID" value="NZ_BMJE01000005.1"/>
</dbReference>
<gene>
    <name evidence="2" type="ORF">GCM10007424_20500</name>
</gene>
<dbReference type="EMBL" id="BMJE01000005">
    <property type="protein sequence ID" value="GGB80289.1"/>
    <property type="molecule type" value="Genomic_DNA"/>
</dbReference>
<sequence>MLTEQEILNIANSEIKRIENDSKIETVLINELIIKKPYGNIFFYTSKKYYETRNEKYAVAGNAPFLVEKETGNIVVFGTAHTEDYYIEEYEAGRWPNNRGLD</sequence>
<accession>A0ABQ1JWU5</accession>
<dbReference type="Proteomes" id="UP000615760">
    <property type="component" value="Unassembled WGS sequence"/>
</dbReference>
<evidence type="ECO:0000259" key="1">
    <source>
        <dbReference type="Pfam" id="PF15567"/>
    </source>
</evidence>
<dbReference type="Pfam" id="PF15567">
    <property type="entry name" value="Imm35"/>
    <property type="match status" value="1"/>
</dbReference>